<evidence type="ECO:0000256" key="3">
    <source>
        <dbReference type="ARBA" id="ARBA00022448"/>
    </source>
</evidence>
<accession>A0A7I8X0H1</accession>
<evidence type="ECO:0000256" key="8">
    <source>
        <dbReference type="ARBA" id="ARBA00022837"/>
    </source>
</evidence>
<dbReference type="InterPro" id="IPR018108">
    <property type="entry name" value="MCP_transmembrane"/>
</dbReference>
<evidence type="ECO:0000313" key="16">
    <source>
        <dbReference type="EMBL" id="CAD5234195.1"/>
    </source>
</evidence>
<dbReference type="SUPFAM" id="SSF103506">
    <property type="entry name" value="Mitochondrial carrier"/>
    <property type="match status" value="1"/>
</dbReference>
<dbReference type="PROSITE" id="PS50222">
    <property type="entry name" value="EF_HAND_2"/>
    <property type="match status" value="3"/>
</dbReference>
<keyword evidence="8" id="KW-0106">Calcium</keyword>
<evidence type="ECO:0000256" key="12">
    <source>
        <dbReference type="PROSITE-ProRule" id="PRU00282"/>
    </source>
</evidence>
<dbReference type="FunFam" id="1.10.238.10:FF:000028">
    <property type="entry name" value="Putative calcium-binding mitochondrial carrier protein scamc-2"/>
    <property type="match status" value="1"/>
</dbReference>
<dbReference type="GO" id="GO:0005743">
    <property type="term" value="C:mitochondrial inner membrane"/>
    <property type="evidence" value="ECO:0007669"/>
    <property type="project" value="UniProtKB-SubCell"/>
</dbReference>
<evidence type="ECO:0000256" key="6">
    <source>
        <dbReference type="ARBA" id="ARBA00022737"/>
    </source>
</evidence>
<dbReference type="GO" id="GO:0005509">
    <property type="term" value="F:calcium ion binding"/>
    <property type="evidence" value="ECO:0007669"/>
    <property type="project" value="InterPro"/>
</dbReference>
<evidence type="ECO:0000256" key="9">
    <source>
        <dbReference type="ARBA" id="ARBA00022989"/>
    </source>
</evidence>
<reference evidence="16" key="1">
    <citation type="submission" date="2020-09" db="EMBL/GenBank/DDBJ databases">
        <authorList>
            <person name="Kikuchi T."/>
        </authorList>
    </citation>
    <scope>NUCLEOTIDE SEQUENCE</scope>
    <source>
        <strain evidence="16">Ka4C1</strain>
    </source>
</reference>
<keyword evidence="9" id="KW-1133">Transmembrane helix</keyword>
<evidence type="ECO:0000256" key="10">
    <source>
        <dbReference type="ARBA" id="ARBA00023128"/>
    </source>
</evidence>
<dbReference type="OrthoDB" id="270584at2759"/>
<keyword evidence="11 12" id="KW-0472">Membrane</keyword>
<evidence type="ECO:0000256" key="14">
    <source>
        <dbReference type="SAM" id="MobiDB-lite"/>
    </source>
</evidence>
<keyword evidence="3 13" id="KW-0813">Transport</keyword>
<feature type="repeat" description="Solcar" evidence="12">
    <location>
        <begin position="369"/>
        <end position="455"/>
    </location>
</feature>
<dbReference type="PROSITE" id="PS00018">
    <property type="entry name" value="EF_HAND_1"/>
    <property type="match status" value="2"/>
</dbReference>
<evidence type="ECO:0000256" key="1">
    <source>
        <dbReference type="ARBA" id="ARBA00004448"/>
    </source>
</evidence>
<name>A0A7I8X0H1_BURXY</name>
<evidence type="ECO:0000259" key="15">
    <source>
        <dbReference type="PROSITE" id="PS50222"/>
    </source>
</evidence>
<comment type="similarity">
    <text evidence="2 13">Belongs to the mitochondrial carrier (TC 2.A.29) family.</text>
</comment>
<dbReference type="Pfam" id="PF13499">
    <property type="entry name" value="EF-hand_7"/>
    <property type="match status" value="1"/>
</dbReference>
<dbReference type="PROSITE" id="PS50920">
    <property type="entry name" value="SOLCAR"/>
    <property type="match status" value="3"/>
</dbReference>
<dbReference type="SMART" id="SM00054">
    <property type="entry name" value="EFh"/>
    <property type="match status" value="2"/>
</dbReference>
<dbReference type="GO" id="GO:0055085">
    <property type="term" value="P:transmembrane transport"/>
    <property type="evidence" value="ECO:0007669"/>
    <property type="project" value="InterPro"/>
</dbReference>
<dbReference type="EMBL" id="CAJFCV020000006">
    <property type="protein sequence ID" value="CAG9129822.1"/>
    <property type="molecule type" value="Genomic_DNA"/>
</dbReference>
<dbReference type="CDD" id="cd00051">
    <property type="entry name" value="EFh"/>
    <property type="match status" value="1"/>
</dbReference>
<evidence type="ECO:0000256" key="5">
    <source>
        <dbReference type="ARBA" id="ARBA00022723"/>
    </source>
</evidence>
<keyword evidence="7" id="KW-0999">Mitochondrion inner membrane</keyword>
<evidence type="ECO:0000256" key="4">
    <source>
        <dbReference type="ARBA" id="ARBA00022692"/>
    </source>
</evidence>
<feature type="region of interest" description="Disordered" evidence="14">
    <location>
        <begin position="1"/>
        <end position="53"/>
    </location>
</feature>
<keyword evidence="4 12" id="KW-0812">Transmembrane</keyword>
<evidence type="ECO:0000313" key="17">
    <source>
        <dbReference type="Proteomes" id="UP000659654"/>
    </source>
</evidence>
<dbReference type="Proteomes" id="UP000582659">
    <property type="component" value="Unassembled WGS sequence"/>
</dbReference>
<comment type="caution">
    <text evidence="16">The sequence shown here is derived from an EMBL/GenBank/DDBJ whole genome shotgun (WGS) entry which is preliminary data.</text>
</comment>
<dbReference type="InterPro" id="IPR023395">
    <property type="entry name" value="MCP_dom_sf"/>
</dbReference>
<dbReference type="Pfam" id="PF00153">
    <property type="entry name" value="Mito_carr"/>
    <property type="match status" value="3"/>
</dbReference>
<dbReference type="InterPro" id="IPR011992">
    <property type="entry name" value="EF-hand-dom_pair"/>
</dbReference>
<dbReference type="Proteomes" id="UP000659654">
    <property type="component" value="Unassembled WGS sequence"/>
</dbReference>
<dbReference type="EMBL" id="CAJFDI010000006">
    <property type="protein sequence ID" value="CAD5234195.1"/>
    <property type="molecule type" value="Genomic_DNA"/>
</dbReference>
<dbReference type="AlphaFoldDB" id="A0A7I8X0H1"/>
<keyword evidence="6" id="KW-0677">Repeat</keyword>
<feature type="domain" description="EF-hand" evidence="15">
    <location>
        <begin position="167"/>
        <end position="202"/>
    </location>
</feature>
<evidence type="ECO:0000256" key="7">
    <source>
        <dbReference type="ARBA" id="ARBA00022792"/>
    </source>
</evidence>
<dbReference type="FunFam" id="1.50.40.10:FF:000003">
    <property type="entry name" value="Putative calcium-binding mitochondrial carrier protein scamc-2"/>
    <property type="match status" value="1"/>
</dbReference>
<dbReference type="SMR" id="A0A7I8X0H1"/>
<dbReference type="PRINTS" id="PR00928">
    <property type="entry name" value="GRAVESDC"/>
</dbReference>
<dbReference type="InterPro" id="IPR002167">
    <property type="entry name" value="GDC-like"/>
</dbReference>
<dbReference type="SUPFAM" id="SSF47473">
    <property type="entry name" value="EF-hand"/>
    <property type="match status" value="1"/>
</dbReference>
<evidence type="ECO:0000256" key="13">
    <source>
        <dbReference type="RuleBase" id="RU000488"/>
    </source>
</evidence>
<evidence type="ECO:0000256" key="2">
    <source>
        <dbReference type="ARBA" id="ARBA00006375"/>
    </source>
</evidence>
<dbReference type="PANTHER" id="PTHR24089">
    <property type="entry name" value="SOLUTE CARRIER FAMILY 25"/>
    <property type="match status" value="1"/>
</dbReference>
<keyword evidence="5" id="KW-0479">Metal-binding</keyword>
<dbReference type="InterPro" id="IPR002048">
    <property type="entry name" value="EF_hand_dom"/>
</dbReference>
<sequence length="560" mass="62481">MQSVHKNAGSPFYPDPSFLRTQENDEAWRKSTEGGPSSSSSSPKGSGPRTEVATASLEGVPLDKINPLAAHQPQAPLIQGSVSKEAAVKTHVNLSGLSKEKECQIRELYDRLDMDNDGTINIRDLSLALQKEVPHIPSNLAPKILRTISKEDKDWINYSEFTQYVVEHERRLEKVFEELDRNKDGFIDEKEIKNYCHDYGMPLSDAKATHIVNQMDQTGSSSIDINEFKDYMLLYPSTDPLEIAKFWRHNLVIDIGEDSQIPEDFSPLELETGVWWRHLVAGGVAGCMSRTCTAPLDRLKVFLQVHSSKKNPYGVVGAIKYLHGEGGVKSFWRGNGINVVKIAPESAFKFMAYEQIKRLIQRWKGSEELSIQERFLAGSSAGAIAQSIIYPLEVLKTRLALRKSGQLDKGLISFAKHMYKTEGLICFYKGYIPNLLGIIPYAGIDLAIYETLKGHYLKHNQVSEPGVLALLACGTCSSTCGQLASYPLALIRTRLQARTLSNDKNQPDTMMGQVRYIMKNEGPAGLYRGITPNFMKVIPAVSISYVVYETVRKQLGAKMS</sequence>
<feature type="domain" description="EF-hand" evidence="15">
    <location>
        <begin position="100"/>
        <end position="135"/>
    </location>
</feature>
<proteinExistence type="inferred from homology"/>
<keyword evidence="17" id="KW-1185">Reference proteome</keyword>
<comment type="subcellular location">
    <subcellularLocation>
        <location evidence="1">Mitochondrion inner membrane</location>
        <topology evidence="1">Multi-pass membrane protein</topology>
    </subcellularLocation>
</comment>
<dbReference type="Gene3D" id="1.50.40.10">
    <property type="entry name" value="Mitochondrial carrier domain"/>
    <property type="match status" value="1"/>
</dbReference>
<feature type="domain" description="EF-hand" evidence="15">
    <location>
        <begin position="203"/>
        <end position="238"/>
    </location>
</feature>
<feature type="compositionally biased region" description="Low complexity" evidence="14">
    <location>
        <begin position="34"/>
        <end position="48"/>
    </location>
</feature>
<gene>
    <name evidence="16" type="ORF">BXYJ_LOCUS14286</name>
</gene>
<evidence type="ECO:0000256" key="11">
    <source>
        <dbReference type="ARBA" id="ARBA00023136"/>
    </source>
</evidence>
<dbReference type="InterPro" id="IPR018247">
    <property type="entry name" value="EF_Hand_1_Ca_BS"/>
</dbReference>
<organism evidence="16 17">
    <name type="scientific">Bursaphelenchus xylophilus</name>
    <name type="common">Pinewood nematode worm</name>
    <name type="synonym">Aphelenchoides xylophilus</name>
    <dbReference type="NCBI Taxonomy" id="6326"/>
    <lineage>
        <taxon>Eukaryota</taxon>
        <taxon>Metazoa</taxon>
        <taxon>Ecdysozoa</taxon>
        <taxon>Nematoda</taxon>
        <taxon>Chromadorea</taxon>
        <taxon>Rhabditida</taxon>
        <taxon>Tylenchina</taxon>
        <taxon>Tylenchomorpha</taxon>
        <taxon>Aphelenchoidea</taxon>
        <taxon>Aphelenchoididae</taxon>
        <taxon>Bursaphelenchus</taxon>
    </lineage>
</organism>
<dbReference type="InterPro" id="IPR002067">
    <property type="entry name" value="MCP"/>
</dbReference>
<feature type="compositionally biased region" description="Basic and acidic residues" evidence="14">
    <location>
        <begin position="22"/>
        <end position="32"/>
    </location>
</feature>
<dbReference type="Gene3D" id="1.10.238.10">
    <property type="entry name" value="EF-hand"/>
    <property type="match status" value="2"/>
</dbReference>
<dbReference type="PRINTS" id="PR00926">
    <property type="entry name" value="MITOCARRIER"/>
</dbReference>
<dbReference type="FunFam" id="1.10.238.10:FF:000369">
    <property type="entry name" value="Probable calcium-binding mitochondrial carrier CBG00135"/>
    <property type="match status" value="1"/>
</dbReference>
<feature type="repeat" description="Solcar" evidence="12">
    <location>
        <begin position="273"/>
        <end position="359"/>
    </location>
</feature>
<protein>
    <submittedName>
        <fullName evidence="16">(pine wood nematode) hypothetical protein</fullName>
    </submittedName>
</protein>
<feature type="repeat" description="Solcar" evidence="12">
    <location>
        <begin position="465"/>
        <end position="554"/>
    </location>
</feature>
<keyword evidence="10" id="KW-0496">Mitochondrion</keyword>